<dbReference type="InterPro" id="IPR029044">
    <property type="entry name" value="Nucleotide-diphossugar_trans"/>
</dbReference>
<evidence type="ECO:0000313" key="20">
    <source>
        <dbReference type="EMBL" id="TNC69121.1"/>
    </source>
</evidence>
<comment type="function">
    <text evidence="17 18">Catalyzes the last two sequential reactions in the de novo biosynthetic pathway for UDP-N-acetylglucosamine (UDP-GlcNAc). The C-terminal domain catalyzes the transfer of acetyl group from acetyl coenzyme A to glucosamine-1-phosphate (GlcN-1-P) to produce N-acetylglucosamine-1-phosphate (GlcNAc-1-P), which is converted into UDP-GlcNAc by the transfer of uridine 5-monophosphate (from uridine 5-triphosphate), a reaction catalyzed by the N-terminal domain.</text>
</comment>
<feature type="binding site" evidence="18">
    <location>
        <position position="367"/>
    </location>
    <ligand>
        <name>acetyl-CoA</name>
        <dbReference type="ChEBI" id="CHEBI:57288"/>
    </ligand>
</feature>
<feature type="binding site" evidence="18">
    <location>
        <position position="338"/>
    </location>
    <ligand>
        <name>UDP-N-acetyl-alpha-D-glucosamine</name>
        <dbReference type="ChEBI" id="CHEBI:57705"/>
    </ligand>
</feature>
<proteinExistence type="inferred from homology"/>
<keyword evidence="21" id="KW-1185">Reference proteome</keyword>
<keyword evidence="9 18" id="KW-0460">Magnesium</keyword>
<comment type="subunit">
    <text evidence="18">Homotrimer.</text>
</comment>
<comment type="catalytic activity">
    <reaction evidence="15 18">
        <text>alpha-D-glucosamine 1-phosphate + acetyl-CoA = N-acetyl-alpha-D-glucosamine 1-phosphate + CoA + H(+)</text>
        <dbReference type="Rhea" id="RHEA:13725"/>
        <dbReference type="ChEBI" id="CHEBI:15378"/>
        <dbReference type="ChEBI" id="CHEBI:57287"/>
        <dbReference type="ChEBI" id="CHEBI:57288"/>
        <dbReference type="ChEBI" id="CHEBI:57776"/>
        <dbReference type="ChEBI" id="CHEBI:58516"/>
        <dbReference type="EC" id="2.3.1.157"/>
    </reaction>
</comment>
<dbReference type="Pfam" id="PF00132">
    <property type="entry name" value="Hexapep"/>
    <property type="match status" value="1"/>
</dbReference>
<feature type="region of interest" description="Pyrophosphorylase" evidence="18">
    <location>
        <begin position="1"/>
        <end position="233"/>
    </location>
</feature>
<evidence type="ECO:0000256" key="14">
    <source>
        <dbReference type="ARBA" id="ARBA00023316"/>
    </source>
</evidence>
<dbReference type="GO" id="GO:0000287">
    <property type="term" value="F:magnesium ion binding"/>
    <property type="evidence" value="ECO:0007669"/>
    <property type="project" value="UniProtKB-UniRule"/>
</dbReference>
<keyword evidence="12 18" id="KW-0511">Multifunctional enzyme</keyword>
<dbReference type="GO" id="GO:0009245">
    <property type="term" value="P:lipid A biosynthetic process"/>
    <property type="evidence" value="ECO:0007669"/>
    <property type="project" value="UniProtKB-UniRule"/>
</dbReference>
<dbReference type="GO" id="GO:0016020">
    <property type="term" value="C:membrane"/>
    <property type="evidence" value="ECO:0007669"/>
    <property type="project" value="GOC"/>
</dbReference>
<dbReference type="EC" id="2.3.1.157" evidence="18"/>
<reference evidence="20 21" key="1">
    <citation type="submission" date="2019-06" db="EMBL/GenBank/DDBJ databases">
        <authorList>
            <person name="Jiang L."/>
        </authorList>
    </citation>
    <scope>NUCLEOTIDE SEQUENCE [LARGE SCALE GENOMIC DNA]</scope>
    <source>
        <strain evidence="20 21">YIM 48858</strain>
    </source>
</reference>
<dbReference type="Gene3D" id="2.160.10.10">
    <property type="entry name" value="Hexapeptide repeat proteins"/>
    <property type="match status" value="1"/>
</dbReference>
<feature type="binding site" evidence="18">
    <location>
        <position position="320"/>
    </location>
    <ligand>
        <name>UDP-N-acetyl-alpha-D-glucosamine</name>
        <dbReference type="ChEBI" id="CHEBI:57705"/>
    </ligand>
</feature>
<evidence type="ECO:0000256" key="10">
    <source>
        <dbReference type="ARBA" id="ARBA00022960"/>
    </source>
</evidence>
<feature type="binding site" evidence="18">
    <location>
        <position position="79"/>
    </location>
    <ligand>
        <name>UDP-N-acetyl-alpha-D-glucosamine</name>
        <dbReference type="ChEBI" id="CHEBI:57705"/>
    </ligand>
</feature>
<dbReference type="GO" id="GO:0003977">
    <property type="term" value="F:UDP-N-acetylglucosamine diphosphorylase activity"/>
    <property type="evidence" value="ECO:0007669"/>
    <property type="project" value="UniProtKB-UniRule"/>
</dbReference>
<comment type="similarity">
    <text evidence="3 18">In the N-terminal section; belongs to the N-acetylglucosamine-1-phosphate uridyltransferase family.</text>
</comment>
<keyword evidence="7 18" id="KW-0479">Metal-binding</keyword>
<evidence type="ECO:0000256" key="18">
    <source>
        <dbReference type="HAMAP-Rule" id="MF_01631"/>
    </source>
</evidence>
<dbReference type="PANTHER" id="PTHR43584:SF3">
    <property type="entry name" value="BIFUNCTIONAL PROTEIN GLMU"/>
    <property type="match status" value="1"/>
</dbReference>
<organism evidence="20 21">
    <name type="scientific">Rubellimicrobium roseum</name>
    <dbReference type="NCBI Taxonomy" id="687525"/>
    <lineage>
        <taxon>Bacteria</taxon>
        <taxon>Pseudomonadati</taxon>
        <taxon>Pseudomonadota</taxon>
        <taxon>Alphaproteobacteria</taxon>
        <taxon>Rhodobacterales</taxon>
        <taxon>Roseobacteraceae</taxon>
        <taxon>Rubellimicrobium</taxon>
    </lineage>
</organism>
<dbReference type="GO" id="GO:0019134">
    <property type="term" value="F:glucosamine-1-phosphate N-acetyltransferase activity"/>
    <property type="evidence" value="ECO:0007669"/>
    <property type="project" value="UniProtKB-UniRule"/>
</dbReference>
<dbReference type="InterPro" id="IPR011004">
    <property type="entry name" value="Trimer_LpxA-like_sf"/>
</dbReference>
<evidence type="ECO:0000256" key="13">
    <source>
        <dbReference type="ARBA" id="ARBA00023315"/>
    </source>
</evidence>
<dbReference type="RefSeq" id="WP_139082320.1">
    <property type="nucleotide sequence ID" value="NZ_VDFV01000022.1"/>
</dbReference>
<evidence type="ECO:0000256" key="5">
    <source>
        <dbReference type="ARBA" id="ARBA00022679"/>
    </source>
</evidence>
<dbReference type="InterPro" id="IPR050065">
    <property type="entry name" value="GlmU-like"/>
</dbReference>
<feature type="binding site" evidence="18">
    <location>
        <position position="231"/>
    </location>
    <ligand>
        <name>UDP-N-acetyl-alpha-D-glucosamine</name>
        <dbReference type="ChEBI" id="CHEBI:57705"/>
    </ligand>
</feature>
<dbReference type="SUPFAM" id="SSF53448">
    <property type="entry name" value="Nucleotide-diphospho-sugar transferases"/>
    <property type="match status" value="1"/>
</dbReference>
<comment type="pathway">
    <text evidence="18">Bacterial outer membrane biogenesis; LPS lipid A biosynthesis.</text>
</comment>
<evidence type="ECO:0000256" key="2">
    <source>
        <dbReference type="ARBA" id="ARBA00007707"/>
    </source>
</evidence>
<feature type="binding site" evidence="18">
    <location>
        <position position="392"/>
    </location>
    <ligand>
        <name>acetyl-CoA</name>
        <dbReference type="ChEBI" id="CHEBI:57288"/>
    </ligand>
</feature>
<evidence type="ECO:0000256" key="15">
    <source>
        <dbReference type="ARBA" id="ARBA00048247"/>
    </source>
</evidence>
<evidence type="ECO:0000256" key="17">
    <source>
        <dbReference type="ARBA" id="ARBA00049628"/>
    </source>
</evidence>
<keyword evidence="8 18" id="KW-0677">Repeat</keyword>
<evidence type="ECO:0000256" key="9">
    <source>
        <dbReference type="ARBA" id="ARBA00022842"/>
    </source>
</evidence>
<keyword evidence="10 18" id="KW-0133">Cell shape</keyword>
<feature type="binding site" evidence="18">
    <location>
        <position position="174"/>
    </location>
    <ligand>
        <name>UDP-N-acetyl-alpha-D-glucosamine</name>
        <dbReference type="ChEBI" id="CHEBI:57705"/>
    </ligand>
</feature>
<comment type="pathway">
    <text evidence="18">Nucleotide-sugar biosynthesis; UDP-N-acetyl-alpha-D-glucosamine biosynthesis; UDP-N-acetyl-alpha-D-glucosamine from N-acetyl-alpha-D-glucosamine 1-phosphate: step 1/1.</text>
</comment>
<evidence type="ECO:0000256" key="16">
    <source>
        <dbReference type="ARBA" id="ARBA00048493"/>
    </source>
</evidence>
<evidence type="ECO:0000256" key="11">
    <source>
        <dbReference type="ARBA" id="ARBA00022984"/>
    </source>
</evidence>
<dbReference type="GO" id="GO:0000902">
    <property type="term" value="P:cell morphogenesis"/>
    <property type="evidence" value="ECO:0007669"/>
    <property type="project" value="UniProtKB-UniRule"/>
</dbReference>
<keyword evidence="5 18" id="KW-0808">Transferase</keyword>
<accession>A0A5C4NC59</accession>
<gene>
    <name evidence="18 20" type="primary">glmU</name>
    <name evidence="20" type="ORF">FHG71_14025</name>
</gene>
<comment type="subcellular location">
    <subcellularLocation>
        <location evidence="1 18">Cytoplasm</location>
    </subcellularLocation>
</comment>
<feature type="domain" description="MobA-like NTP transferase" evidence="19">
    <location>
        <begin position="9"/>
        <end position="136"/>
    </location>
</feature>
<keyword evidence="14 18" id="KW-0961">Cell wall biogenesis/degradation</keyword>
<comment type="caution">
    <text evidence="18">Lacks conserved residue(s) required for the propagation of feature annotation.</text>
</comment>
<dbReference type="Proteomes" id="UP000305709">
    <property type="component" value="Unassembled WGS sequence"/>
</dbReference>
<feature type="binding site" evidence="18">
    <location>
        <position position="109"/>
    </location>
    <ligand>
        <name>Mg(2+)</name>
        <dbReference type="ChEBI" id="CHEBI:18420"/>
    </ligand>
</feature>
<dbReference type="NCBIfam" id="NF010933">
    <property type="entry name" value="PRK14353.1"/>
    <property type="match status" value="1"/>
</dbReference>
<evidence type="ECO:0000256" key="4">
    <source>
        <dbReference type="ARBA" id="ARBA00022490"/>
    </source>
</evidence>
<comment type="cofactor">
    <cofactor evidence="18">
        <name>Mg(2+)</name>
        <dbReference type="ChEBI" id="CHEBI:18420"/>
    </cofactor>
    <text evidence="18">Binds 1 Mg(2+) ion per subunit.</text>
</comment>
<evidence type="ECO:0000256" key="3">
    <source>
        <dbReference type="ARBA" id="ARBA00007947"/>
    </source>
</evidence>
<feature type="binding site" evidence="18">
    <location>
        <begin position="12"/>
        <end position="15"/>
    </location>
    <ligand>
        <name>UDP-N-acetyl-alpha-D-glucosamine</name>
        <dbReference type="ChEBI" id="CHEBI:57705"/>
    </ligand>
</feature>
<dbReference type="SUPFAM" id="SSF51161">
    <property type="entry name" value="Trimeric LpxA-like enzymes"/>
    <property type="match status" value="1"/>
</dbReference>
<dbReference type="OrthoDB" id="9775031at2"/>
<dbReference type="EMBL" id="VDFV01000022">
    <property type="protein sequence ID" value="TNC69121.1"/>
    <property type="molecule type" value="Genomic_DNA"/>
</dbReference>
<protein>
    <recommendedName>
        <fullName evidence="18">Bifunctional protein GlmU</fullName>
    </recommendedName>
    <domain>
        <recommendedName>
            <fullName evidence="18">UDP-N-acetylglucosamine pyrophosphorylase</fullName>
            <ecNumber evidence="18">2.7.7.23</ecNumber>
        </recommendedName>
        <alternativeName>
            <fullName evidence="18">N-acetylglucosamine-1-phosphate uridyltransferase</fullName>
        </alternativeName>
    </domain>
    <domain>
        <recommendedName>
            <fullName evidence="18">Glucosamine-1-phosphate N-acetyltransferase</fullName>
            <ecNumber evidence="18">2.3.1.157</ecNumber>
        </recommendedName>
    </domain>
</protein>
<keyword evidence="11 18" id="KW-0573">Peptidoglycan synthesis</keyword>
<feature type="binding site" evidence="18">
    <location>
        <position position="26"/>
    </location>
    <ligand>
        <name>UDP-N-acetyl-alpha-D-glucosamine</name>
        <dbReference type="ChEBI" id="CHEBI:57705"/>
    </ligand>
</feature>
<feature type="region of interest" description="Linker" evidence="18">
    <location>
        <begin position="234"/>
        <end position="254"/>
    </location>
</feature>
<dbReference type="InterPro" id="IPR001451">
    <property type="entry name" value="Hexapep"/>
</dbReference>
<evidence type="ECO:0000256" key="12">
    <source>
        <dbReference type="ARBA" id="ARBA00023268"/>
    </source>
</evidence>
<dbReference type="PANTHER" id="PTHR43584">
    <property type="entry name" value="NUCLEOTIDYL TRANSFERASE"/>
    <property type="match status" value="1"/>
</dbReference>
<dbReference type="InterPro" id="IPR005882">
    <property type="entry name" value="Bifunctional_GlmU"/>
</dbReference>
<dbReference type="EC" id="2.7.7.23" evidence="18"/>
<dbReference type="UniPathway" id="UPA00973"/>
<evidence type="ECO:0000256" key="7">
    <source>
        <dbReference type="ARBA" id="ARBA00022723"/>
    </source>
</evidence>
<dbReference type="GO" id="GO:0071555">
    <property type="term" value="P:cell wall organization"/>
    <property type="evidence" value="ECO:0007669"/>
    <property type="project" value="UniProtKB-KW"/>
</dbReference>
<dbReference type="HAMAP" id="MF_01631">
    <property type="entry name" value="GlmU"/>
    <property type="match status" value="1"/>
</dbReference>
<dbReference type="Pfam" id="PF12804">
    <property type="entry name" value="NTP_transf_3"/>
    <property type="match status" value="1"/>
</dbReference>
<feature type="binding site" evidence="18">
    <location>
        <position position="427"/>
    </location>
    <ligand>
        <name>acetyl-CoA</name>
        <dbReference type="ChEBI" id="CHEBI:57288"/>
    </ligand>
</feature>
<keyword evidence="13 18" id="KW-0012">Acyltransferase</keyword>
<feature type="active site" description="Proton acceptor" evidence="18">
    <location>
        <position position="350"/>
    </location>
</feature>
<sequence length="454" mass="47827">MGGTGGVGVVILAAGAGTRMNSERPKVLHELAGAPLLHHAMRAAAALAPERMVVVTGVGAAQVEKSARAFDPEVVTVHQAEQKGTAHAVLQARDLLGDHDGDVIVLFGDTPFVAPETLERMLEARASADVVVLGFETANPEARYGRLVTEGDRLDRIVEWKDADAATRAIRLCNSGVLCAEGTFLFDLLREVGNANASGEYYLTDVIGLARARGMTARVVRCDESETLGINSRSELLAAESAFQARARAIALDDGVSMPAPETVIFAYDTVVGRDATVEPHVVFGPGVTVESEARIRAFSHLEGCHVSRGATVGPFARLRPGAELAEEVHVGNFVEIKAARIDEGAKVNHLSYIGDAEVGERANIGAGTITCNYDGVFKHRTVIGKGAFIGSDTMLVAPVRIGDGAMTASGSVITRDVAPGALAVARARQDDKPGFATKFFDKLRALKAAKTKA</sequence>
<feature type="binding site" evidence="18">
    <location>
        <position position="364"/>
    </location>
    <ligand>
        <name>UDP-N-acetyl-alpha-D-glucosamine</name>
        <dbReference type="ChEBI" id="CHEBI:57705"/>
    </ligand>
</feature>
<name>A0A5C4NC59_9RHOB</name>
<dbReference type="GO" id="GO:0005737">
    <property type="term" value="C:cytoplasm"/>
    <property type="evidence" value="ECO:0007669"/>
    <property type="project" value="UniProtKB-SubCell"/>
</dbReference>
<dbReference type="CDD" id="cd03353">
    <property type="entry name" value="LbH_GlmU_C"/>
    <property type="match status" value="1"/>
</dbReference>
<evidence type="ECO:0000256" key="8">
    <source>
        <dbReference type="ARBA" id="ARBA00022737"/>
    </source>
</evidence>
<dbReference type="Gene3D" id="3.90.550.10">
    <property type="entry name" value="Spore Coat Polysaccharide Biosynthesis Protein SpsA, Chain A"/>
    <property type="match status" value="1"/>
</dbReference>
<feature type="binding site" evidence="18">
    <location>
        <begin position="84"/>
        <end position="85"/>
    </location>
    <ligand>
        <name>UDP-N-acetyl-alpha-D-glucosamine</name>
        <dbReference type="ChEBI" id="CHEBI:57705"/>
    </ligand>
</feature>
<comment type="similarity">
    <text evidence="2 18">In the C-terminal section; belongs to the transferase hexapeptide repeat family.</text>
</comment>
<evidence type="ECO:0000256" key="6">
    <source>
        <dbReference type="ARBA" id="ARBA00022695"/>
    </source>
</evidence>
<keyword evidence="4 18" id="KW-0963">Cytoplasm</keyword>
<feature type="region of interest" description="N-acetyltransferase" evidence="18">
    <location>
        <begin position="255"/>
        <end position="454"/>
    </location>
</feature>
<feature type="binding site" evidence="18">
    <location>
        <begin position="373"/>
        <end position="374"/>
    </location>
    <ligand>
        <name>acetyl-CoA</name>
        <dbReference type="ChEBI" id="CHEBI:57288"/>
    </ligand>
</feature>
<dbReference type="GO" id="GO:0009252">
    <property type="term" value="P:peptidoglycan biosynthetic process"/>
    <property type="evidence" value="ECO:0007669"/>
    <property type="project" value="UniProtKB-UniRule"/>
</dbReference>
<evidence type="ECO:0000259" key="19">
    <source>
        <dbReference type="Pfam" id="PF12804"/>
    </source>
</evidence>
<dbReference type="GO" id="GO:0008360">
    <property type="term" value="P:regulation of cell shape"/>
    <property type="evidence" value="ECO:0007669"/>
    <property type="project" value="UniProtKB-KW"/>
</dbReference>
<dbReference type="CDD" id="cd02540">
    <property type="entry name" value="GT2_GlmU_N_bac"/>
    <property type="match status" value="1"/>
</dbReference>
<comment type="pathway">
    <text evidence="18">Nucleotide-sugar biosynthesis; UDP-N-acetyl-alpha-D-glucosamine biosynthesis; N-acetyl-alpha-D-glucosamine 1-phosphate from alpha-D-glucosamine 6-phosphate (route II): step 2/2.</text>
</comment>
<feature type="binding site" evidence="18">
    <location>
        <position position="353"/>
    </location>
    <ligand>
        <name>UDP-N-acetyl-alpha-D-glucosamine</name>
        <dbReference type="ChEBI" id="CHEBI:57705"/>
    </ligand>
</feature>
<feature type="binding site" evidence="18">
    <location>
        <position position="159"/>
    </location>
    <ligand>
        <name>UDP-N-acetyl-alpha-D-glucosamine</name>
        <dbReference type="ChEBI" id="CHEBI:57705"/>
    </ligand>
</feature>
<dbReference type="UniPathway" id="UPA00113">
    <property type="reaction ID" value="UER00532"/>
</dbReference>
<evidence type="ECO:0000313" key="21">
    <source>
        <dbReference type="Proteomes" id="UP000305709"/>
    </source>
</evidence>
<comment type="catalytic activity">
    <reaction evidence="16 18">
        <text>N-acetyl-alpha-D-glucosamine 1-phosphate + UTP + H(+) = UDP-N-acetyl-alpha-D-glucosamine + diphosphate</text>
        <dbReference type="Rhea" id="RHEA:13509"/>
        <dbReference type="ChEBI" id="CHEBI:15378"/>
        <dbReference type="ChEBI" id="CHEBI:33019"/>
        <dbReference type="ChEBI" id="CHEBI:46398"/>
        <dbReference type="ChEBI" id="CHEBI:57705"/>
        <dbReference type="ChEBI" id="CHEBI:57776"/>
        <dbReference type="EC" id="2.7.7.23"/>
    </reaction>
</comment>
<dbReference type="NCBIfam" id="TIGR01173">
    <property type="entry name" value="glmU"/>
    <property type="match status" value="1"/>
</dbReference>
<feature type="binding site" evidence="18">
    <location>
        <position position="410"/>
    </location>
    <ligand>
        <name>acetyl-CoA</name>
        <dbReference type="ChEBI" id="CHEBI:57288"/>
    </ligand>
</feature>
<keyword evidence="6 18" id="KW-0548">Nucleotidyltransferase</keyword>
<dbReference type="GO" id="GO:0006048">
    <property type="term" value="P:UDP-N-acetylglucosamine biosynthetic process"/>
    <property type="evidence" value="ECO:0007669"/>
    <property type="project" value="UniProtKB-UniPathway"/>
</dbReference>
<dbReference type="AlphaFoldDB" id="A0A5C4NC59"/>
<dbReference type="InterPro" id="IPR025877">
    <property type="entry name" value="MobA-like_NTP_Trfase"/>
</dbReference>
<feature type="binding site" evidence="18">
    <location>
        <position position="145"/>
    </location>
    <ligand>
        <name>UDP-N-acetyl-alpha-D-glucosamine</name>
        <dbReference type="ChEBI" id="CHEBI:57705"/>
    </ligand>
</feature>
<dbReference type="InterPro" id="IPR038009">
    <property type="entry name" value="GlmU_C_LbH"/>
</dbReference>
<comment type="caution">
    <text evidence="20">The sequence shown here is derived from an EMBL/GenBank/DDBJ whole genome shotgun (WGS) entry which is preliminary data.</text>
</comment>
<evidence type="ECO:0000256" key="1">
    <source>
        <dbReference type="ARBA" id="ARBA00004496"/>
    </source>
</evidence>
<feature type="binding site" evidence="18">
    <location>
        <position position="231"/>
    </location>
    <ligand>
        <name>Mg(2+)</name>
        <dbReference type="ChEBI" id="CHEBI:18420"/>
    </ligand>
</feature>